<dbReference type="GO" id="GO:0006508">
    <property type="term" value="P:proteolysis"/>
    <property type="evidence" value="ECO:0007669"/>
    <property type="project" value="UniProtKB-KW"/>
</dbReference>
<sequence>MSVHLLPLLLSALLALPATVSAQTAPTDEVTEQSNLIGRYTSAAQNLVNESMGYLGIGYRFGGTSPETGFDCSGLVQAVFRNALGLDLPRTAHEMASRGDKVAKQELKPGDLVFFNTMRRAFSHVGIYLGDGRFVHSPSSGGSVRVESMSTSYWAKRFNGARRLLDDDASATGSSAALTN</sequence>
<dbReference type="InterPro" id="IPR000064">
    <property type="entry name" value="NLP_P60_dom"/>
</dbReference>
<evidence type="ECO:0000256" key="1">
    <source>
        <dbReference type="ARBA" id="ARBA00007074"/>
    </source>
</evidence>
<feature type="signal peptide" evidence="5">
    <location>
        <begin position="1"/>
        <end position="22"/>
    </location>
</feature>
<keyword evidence="5" id="KW-0732">Signal</keyword>
<feature type="chain" id="PRO_5016053476" evidence="5">
    <location>
        <begin position="23"/>
        <end position="180"/>
    </location>
</feature>
<reference evidence="7 8" key="1">
    <citation type="submission" date="2017-06" db="EMBL/GenBank/DDBJ databases">
        <title>Azoarcus.</title>
        <authorList>
            <person name="Woo J.-H."/>
            <person name="Kim H.-S."/>
        </authorList>
    </citation>
    <scope>NUCLEOTIDE SEQUENCE [LARGE SCALE GENOMIC DNA]</scope>
    <source>
        <strain evidence="7 8">TSPY31</strain>
    </source>
</reference>
<dbReference type="Gene3D" id="3.90.1720.10">
    <property type="entry name" value="endopeptidase domain like (from Nostoc punctiforme)"/>
    <property type="match status" value="1"/>
</dbReference>
<dbReference type="EMBL" id="CP022187">
    <property type="protein sequence ID" value="AWI77534.1"/>
    <property type="molecule type" value="Genomic_DNA"/>
</dbReference>
<evidence type="ECO:0000313" key="7">
    <source>
        <dbReference type="EMBL" id="AWI77534.1"/>
    </source>
</evidence>
<dbReference type="InterPro" id="IPR051202">
    <property type="entry name" value="Peptidase_C40"/>
</dbReference>
<evidence type="ECO:0000313" key="8">
    <source>
        <dbReference type="Proteomes" id="UP000244930"/>
    </source>
</evidence>
<feature type="domain" description="NlpC/P60" evidence="6">
    <location>
        <begin position="41"/>
        <end position="165"/>
    </location>
</feature>
<evidence type="ECO:0000256" key="4">
    <source>
        <dbReference type="ARBA" id="ARBA00022807"/>
    </source>
</evidence>
<evidence type="ECO:0000256" key="2">
    <source>
        <dbReference type="ARBA" id="ARBA00022670"/>
    </source>
</evidence>
<evidence type="ECO:0000259" key="6">
    <source>
        <dbReference type="PROSITE" id="PS51935"/>
    </source>
</evidence>
<organism evidence="7 8">
    <name type="scientific">Parazoarcus communis</name>
    <dbReference type="NCBI Taxonomy" id="41977"/>
    <lineage>
        <taxon>Bacteria</taxon>
        <taxon>Pseudomonadati</taxon>
        <taxon>Pseudomonadota</taxon>
        <taxon>Betaproteobacteria</taxon>
        <taxon>Rhodocyclales</taxon>
        <taxon>Zoogloeaceae</taxon>
        <taxon>Parazoarcus</taxon>
    </lineage>
</organism>
<gene>
    <name evidence="7" type="ORF">CEW83_05935</name>
</gene>
<keyword evidence="2" id="KW-0645">Protease</keyword>
<comment type="similarity">
    <text evidence="1">Belongs to the peptidase C40 family.</text>
</comment>
<dbReference type="KEGG" id="acom:CEW83_05935"/>
<keyword evidence="3 7" id="KW-0378">Hydrolase</keyword>
<dbReference type="PANTHER" id="PTHR47053">
    <property type="entry name" value="MUREIN DD-ENDOPEPTIDASE MEPH-RELATED"/>
    <property type="match status" value="1"/>
</dbReference>
<keyword evidence="4" id="KW-0788">Thiol protease</keyword>
<dbReference type="PANTHER" id="PTHR47053:SF1">
    <property type="entry name" value="MUREIN DD-ENDOPEPTIDASE MEPH-RELATED"/>
    <property type="match status" value="1"/>
</dbReference>
<protein>
    <submittedName>
        <fullName evidence="7">Glycoside hydrolase</fullName>
    </submittedName>
</protein>
<proteinExistence type="inferred from homology"/>
<dbReference type="GO" id="GO:0008234">
    <property type="term" value="F:cysteine-type peptidase activity"/>
    <property type="evidence" value="ECO:0007669"/>
    <property type="project" value="UniProtKB-KW"/>
</dbReference>
<dbReference type="PROSITE" id="PS51935">
    <property type="entry name" value="NLPC_P60"/>
    <property type="match status" value="1"/>
</dbReference>
<keyword evidence="8" id="KW-1185">Reference proteome</keyword>
<accession>A0A2U8GVU1</accession>
<dbReference type="SUPFAM" id="SSF54001">
    <property type="entry name" value="Cysteine proteinases"/>
    <property type="match status" value="1"/>
</dbReference>
<dbReference type="AlphaFoldDB" id="A0A2U8GVU1"/>
<dbReference type="Proteomes" id="UP000244930">
    <property type="component" value="Chromosome"/>
</dbReference>
<evidence type="ECO:0000256" key="5">
    <source>
        <dbReference type="SAM" id="SignalP"/>
    </source>
</evidence>
<dbReference type="Pfam" id="PF00877">
    <property type="entry name" value="NLPC_P60"/>
    <property type="match status" value="1"/>
</dbReference>
<evidence type="ECO:0000256" key="3">
    <source>
        <dbReference type="ARBA" id="ARBA00022801"/>
    </source>
</evidence>
<name>A0A2U8GVU1_9RHOO</name>
<dbReference type="InterPro" id="IPR038765">
    <property type="entry name" value="Papain-like_cys_pep_sf"/>
</dbReference>